<dbReference type="InterPro" id="IPR009589">
    <property type="entry name" value="PH_YyaB-like"/>
</dbReference>
<proteinExistence type="predicted"/>
<dbReference type="Pfam" id="PF06713">
    <property type="entry name" value="bPH_4"/>
    <property type="match status" value="1"/>
</dbReference>
<evidence type="ECO:0000256" key="1">
    <source>
        <dbReference type="SAM" id="Phobius"/>
    </source>
</evidence>
<reference evidence="4" key="1">
    <citation type="journal article" date="2019" name="Int. J. Syst. Evol. Microbiol.">
        <title>The Global Catalogue of Microorganisms (GCM) 10K type strain sequencing project: providing services to taxonomists for standard genome sequencing and annotation.</title>
        <authorList>
            <consortium name="The Broad Institute Genomics Platform"/>
            <consortium name="The Broad Institute Genome Sequencing Center for Infectious Disease"/>
            <person name="Wu L."/>
            <person name="Ma J."/>
        </authorList>
    </citation>
    <scope>NUCLEOTIDE SEQUENCE [LARGE SCALE GENOMIC DNA]</scope>
    <source>
        <strain evidence="4">KCTC 42498</strain>
    </source>
</reference>
<dbReference type="EMBL" id="JBHULU010000021">
    <property type="protein sequence ID" value="MFD2515222.1"/>
    <property type="molecule type" value="Genomic_DNA"/>
</dbReference>
<comment type="caution">
    <text evidence="3">The sequence shown here is derived from an EMBL/GenBank/DDBJ whole genome shotgun (WGS) entry which is preliminary data.</text>
</comment>
<feature type="domain" description="Uncharacterized protein YyaB-like PH" evidence="2">
    <location>
        <begin position="63"/>
        <end position="136"/>
    </location>
</feature>
<evidence type="ECO:0000313" key="3">
    <source>
        <dbReference type="EMBL" id="MFD2515222.1"/>
    </source>
</evidence>
<organism evidence="3 4">
    <name type="scientific">Pontibacter locisalis</name>
    <dbReference type="NCBI Taxonomy" id="1719035"/>
    <lineage>
        <taxon>Bacteria</taxon>
        <taxon>Pseudomonadati</taxon>
        <taxon>Bacteroidota</taxon>
        <taxon>Cytophagia</taxon>
        <taxon>Cytophagales</taxon>
        <taxon>Hymenobacteraceae</taxon>
        <taxon>Pontibacter</taxon>
    </lineage>
</organism>
<feature type="transmembrane region" description="Helical" evidence="1">
    <location>
        <begin position="41"/>
        <end position="61"/>
    </location>
</feature>
<keyword evidence="4" id="KW-1185">Reference proteome</keyword>
<evidence type="ECO:0000313" key="4">
    <source>
        <dbReference type="Proteomes" id="UP001597544"/>
    </source>
</evidence>
<feature type="transmembrane region" description="Helical" evidence="1">
    <location>
        <begin position="12"/>
        <end position="29"/>
    </location>
</feature>
<accession>A0ABW5IQF2</accession>
<protein>
    <submittedName>
        <fullName evidence="3">PH domain-containing protein</fullName>
    </submittedName>
</protein>
<dbReference type="Proteomes" id="UP001597544">
    <property type="component" value="Unassembled WGS sequence"/>
</dbReference>
<keyword evidence="1" id="KW-1133">Transmembrane helix</keyword>
<name>A0ABW5IQF2_9BACT</name>
<sequence>MKTYKAKRKGFVLYLLLGGLIFLFVVFTLERATYSEAPLALLPLILLPALVPVALLTWIYFDTYYQIENGKLKYKSAFLKGTIEISAINKVIVGKTMWTGIKPALAKNGLIIKYNRYDEVYIAPESNSEVIQDLLAVNKNIEVIANS</sequence>
<keyword evidence="1" id="KW-0472">Membrane</keyword>
<keyword evidence="1" id="KW-0812">Transmembrane</keyword>
<evidence type="ECO:0000259" key="2">
    <source>
        <dbReference type="Pfam" id="PF06713"/>
    </source>
</evidence>
<dbReference type="RefSeq" id="WP_377509511.1">
    <property type="nucleotide sequence ID" value="NZ_JBHULU010000021.1"/>
</dbReference>
<gene>
    <name evidence="3" type="ORF">ACFSRY_15215</name>
</gene>